<dbReference type="AlphaFoldDB" id="A0A6J3MGP0"/>
<evidence type="ECO:0000313" key="2">
    <source>
        <dbReference type="RefSeq" id="XP_033464162.1"/>
    </source>
</evidence>
<dbReference type="GeneID" id="54366667"/>
<reference evidence="2" key="1">
    <citation type="submission" date="2020-01" db="EMBL/GenBank/DDBJ databases">
        <authorList>
            <consortium name="DOE Joint Genome Institute"/>
            <person name="Haridas S."/>
            <person name="Albert R."/>
            <person name="Binder M."/>
            <person name="Bloem J."/>
            <person name="Labutti K."/>
            <person name="Salamov A."/>
            <person name="Andreopoulos B."/>
            <person name="Baker S.E."/>
            <person name="Barry K."/>
            <person name="Bills G."/>
            <person name="Bluhm B.H."/>
            <person name="Cannon C."/>
            <person name="Castanera R."/>
            <person name="Culley D.E."/>
            <person name="Daum C."/>
            <person name="Ezra D."/>
            <person name="Gonzalez J.B."/>
            <person name="Henrissat B."/>
            <person name="Kuo A."/>
            <person name="Liang C."/>
            <person name="Lipzen A."/>
            <person name="Lutzoni F."/>
            <person name="Magnuson J."/>
            <person name="Mondo S."/>
            <person name="Nolan M."/>
            <person name="Ohm R."/>
            <person name="Pangilinan J."/>
            <person name="Park H.-J."/>
            <person name="Ramirez L."/>
            <person name="Alfaro M."/>
            <person name="Sun H."/>
            <person name="Tritt A."/>
            <person name="Yoshinaga Y."/>
            <person name="Zwiers L.-H."/>
            <person name="Turgeon B.G."/>
            <person name="Goodwin S.B."/>
            <person name="Spatafora J.W."/>
            <person name="Crous P.W."/>
            <person name="Grigoriev I.V."/>
        </authorList>
    </citation>
    <scope>NUCLEOTIDE SEQUENCE</scope>
    <source>
        <strain evidence="2">CBS 342.82</strain>
    </source>
</reference>
<gene>
    <name evidence="2" type="ORF">K489DRAFT_7198</name>
</gene>
<dbReference type="Proteomes" id="UP000504637">
    <property type="component" value="Unplaced"/>
</dbReference>
<dbReference type="RefSeq" id="XP_033464162.1">
    <property type="nucleotide sequence ID" value="XM_033608866.1"/>
</dbReference>
<organism evidence="2">
    <name type="scientific">Dissoconium aciculare CBS 342.82</name>
    <dbReference type="NCBI Taxonomy" id="1314786"/>
    <lineage>
        <taxon>Eukaryota</taxon>
        <taxon>Fungi</taxon>
        <taxon>Dikarya</taxon>
        <taxon>Ascomycota</taxon>
        <taxon>Pezizomycotina</taxon>
        <taxon>Dothideomycetes</taxon>
        <taxon>Dothideomycetidae</taxon>
        <taxon>Mycosphaerellales</taxon>
        <taxon>Dissoconiaceae</taxon>
        <taxon>Dissoconium</taxon>
    </lineage>
</organism>
<keyword evidence="1" id="KW-1185">Reference proteome</keyword>
<sequence length="106" mass="11726">MYVQHTYVQREFSPMDSTRSETAGRSTPALSLVRAFLLVSACRLSPVLPPHTLMSVSQTLLSMHTSIFLFSPSLSAPTNPSNVVLIGLWPFPPPPTHTQHTRHMQG</sequence>
<evidence type="ECO:0000313" key="1">
    <source>
        <dbReference type="Proteomes" id="UP000504637"/>
    </source>
</evidence>
<accession>A0A6J3MGP0</accession>
<reference evidence="2" key="2">
    <citation type="submission" date="2020-04" db="EMBL/GenBank/DDBJ databases">
        <authorList>
            <consortium name="NCBI Genome Project"/>
        </authorList>
    </citation>
    <scope>NUCLEOTIDE SEQUENCE</scope>
    <source>
        <strain evidence="2">CBS 342.82</strain>
    </source>
</reference>
<proteinExistence type="predicted"/>
<reference evidence="2" key="3">
    <citation type="submission" date="2025-08" db="UniProtKB">
        <authorList>
            <consortium name="RefSeq"/>
        </authorList>
    </citation>
    <scope>IDENTIFICATION</scope>
    <source>
        <strain evidence="2">CBS 342.82</strain>
    </source>
</reference>
<protein>
    <submittedName>
        <fullName evidence="2">Uncharacterized protein</fullName>
    </submittedName>
</protein>
<name>A0A6J3MGP0_9PEZI</name>